<proteinExistence type="predicted"/>
<reference evidence="1" key="2">
    <citation type="journal article" date="2015" name="Fish Shellfish Immunol.">
        <title>Early steps in the European eel (Anguilla anguilla)-Vibrio vulnificus interaction in the gills: Role of the RtxA13 toxin.</title>
        <authorList>
            <person name="Callol A."/>
            <person name="Pajuelo D."/>
            <person name="Ebbesson L."/>
            <person name="Teles M."/>
            <person name="MacKenzie S."/>
            <person name="Amaro C."/>
        </authorList>
    </citation>
    <scope>NUCLEOTIDE SEQUENCE</scope>
</reference>
<organism evidence="1">
    <name type="scientific">Anguilla anguilla</name>
    <name type="common">European freshwater eel</name>
    <name type="synonym">Muraena anguilla</name>
    <dbReference type="NCBI Taxonomy" id="7936"/>
    <lineage>
        <taxon>Eukaryota</taxon>
        <taxon>Metazoa</taxon>
        <taxon>Chordata</taxon>
        <taxon>Craniata</taxon>
        <taxon>Vertebrata</taxon>
        <taxon>Euteleostomi</taxon>
        <taxon>Actinopterygii</taxon>
        <taxon>Neopterygii</taxon>
        <taxon>Teleostei</taxon>
        <taxon>Anguilliformes</taxon>
        <taxon>Anguillidae</taxon>
        <taxon>Anguilla</taxon>
    </lineage>
</organism>
<accession>A0A0E9SA65</accession>
<protein>
    <submittedName>
        <fullName evidence="1">Uncharacterized protein</fullName>
    </submittedName>
</protein>
<dbReference type="AlphaFoldDB" id="A0A0E9SA65"/>
<reference evidence="1" key="1">
    <citation type="submission" date="2014-11" db="EMBL/GenBank/DDBJ databases">
        <authorList>
            <person name="Amaro Gonzalez C."/>
        </authorList>
    </citation>
    <scope>NUCLEOTIDE SEQUENCE</scope>
</reference>
<sequence>MIVEPSLNLIYGKLSGVWRNLTGFDERKSLLKYMIKHNETTQFCIHYPNVLYFMCN</sequence>
<name>A0A0E9SA65_ANGAN</name>
<dbReference type="EMBL" id="GBXM01070997">
    <property type="protein sequence ID" value="JAH37580.1"/>
    <property type="molecule type" value="Transcribed_RNA"/>
</dbReference>
<evidence type="ECO:0000313" key="1">
    <source>
        <dbReference type="EMBL" id="JAH37580.1"/>
    </source>
</evidence>